<sequence>MDRERPAEYGRAKRAPRVSSACQRCRRQKLKCDRERPCALCTRSGVICISENRPTQRRRRGVNRNAVNNAANNAAQTSREASVLVDPLNDNAATTLGSAIITPERDLISSEELTNDALKYRSSGDNASGWFGPNARTSSAGMTQEIIDQFSPKTILASSTSALPGGSKSDDVLGHHSEESRLIETFNFEFPPRPVADFLLETYLGAVHWFMMVFHEPTFRHQYVSILDGHSPPKSKSKLLLILLVLSLGAHYTTDDRVRAHSPTFDLEKFRERSLAKVEERLLNLLDGSDVESVQVCVLLGSFYLYHGRPNLAYVVLGAGIRCSQIMGLYKESSWRGVSEMDKEERRRTFWALFVFDRFASIVYGKPCSIQREEIDVKMPQNLGDTTIQHPHFHTVASMPDGTTEPVTSFTYVKFKIQLYQLASPIVADVYFHRNSDPSSLAARVMRIDRQLRTWLTSLPPELKLQELCRQGMKETPQNARIFMLQALALQLAYDNVKILLHRPSLSQNILNMTPGPAEGKFPQNRDGQPFTHTREAQGALLTSRDNCWESAIQSSNLGIYGQCLEYARETHAAAFLGINLFTASMVLCVFALSNPISTQAQLAKQAVTRVMSLSRFLANRSVLSGQTNLVLRDLVNLILEKERKVMLFVDKDPLPSRSSYDQMGMANKEIIAMNTLSPMPSEAFEKPREYRSLSQSPFEDPNAPFSASLLANVTRQIHDIPDFANLDFDDGIATLQEGI</sequence>
<dbReference type="Gene3D" id="4.10.240.10">
    <property type="entry name" value="Zn(2)-C6 fungal-type DNA-binding domain"/>
    <property type="match status" value="1"/>
</dbReference>
<dbReference type="InterPro" id="IPR036864">
    <property type="entry name" value="Zn2-C6_fun-type_DNA-bd_sf"/>
</dbReference>
<dbReference type="Pfam" id="PF00172">
    <property type="entry name" value="Zn_clus"/>
    <property type="match status" value="1"/>
</dbReference>
<dbReference type="AlphaFoldDB" id="A0AAD6MXF8"/>
<dbReference type="GO" id="GO:0006351">
    <property type="term" value="P:DNA-templated transcription"/>
    <property type="evidence" value="ECO:0007669"/>
    <property type="project" value="InterPro"/>
</dbReference>
<dbReference type="InterPro" id="IPR001138">
    <property type="entry name" value="Zn2Cys6_DnaBD"/>
</dbReference>
<keyword evidence="1" id="KW-0479">Metal-binding</keyword>
<dbReference type="CDD" id="cd12148">
    <property type="entry name" value="fungal_TF_MHR"/>
    <property type="match status" value="1"/>
</dbReference>
<comment type="caution">
    <text evidence="7">The sequence shown here is derived from an EMBL/GenBank/DDBJ whole genome shotgun (WGS) entry which is preliminary data.</text>
</comment>
<dbReference type="PROSITE" id="PS00463">
    <property type="entry name" value="ZN2_CY6_FUNGAL_1"/>
    <property type="match status" value="1"/>
</dbReference>
<evidence type="ECO:0000256" key="5">
    <source>
        <dbReference type="ARBA" id="ARBA00023242"/>
    </source>
</evidence>
<keyword evidence="4" id="KW-0804">Transcription</keyword>
<feature type="domain" description="Zn(2)-C6 fungal-type" evidence="6">
    <location>
        <begin position="21"/>
        <end position="50"/>
    </location>
</feature>
<dbReference type="SUPFAM" id="SSF57701">
    <property type="entry name" value="Zn2/Cys6 DNA-binding domain"/>
    <property type="match status" value="1"/>
</dbReference>
<dbReference type="PANTHER" id="PTHR46910">
    <property type="entry name" value="TRANSCRIPTION FACTOR PDR1"/>
    <property type="match status" value="1"/>
</dbReference>
<keyword evidence="5" id="KW-0539">Nucleus</keyword>
<dbReference type="SMART" id="SM00066">
    <property type="entry name" value="GAL4"/>
    <property type="match status" value="1"/>
</dbReference>
<evidence type="ECO:0000259" key="6">
    <source>
        <dbReference type="PROSITE" id="PS50048"/>
    </source>
</evidence>
<dbReference type="PANTHER" id="PTHR46910:SF8">
    <property type="entry name" value="ZN(II)2CYS6 TRANSCRIPTION FACTOR (EUROFUNG)"/>
    <property type="match status" value="1"/>
</dbReference>
<dbReference type="EMBL" id="JAQJAN010000005">
    <property type="protein sequence ID" value="KAJ5728534.1"/>
    <property type="molecule type" value="Genomic_DNA"/>
</dbReference>
<evidence type="ECO:0000256" key="1">
    <source>
        <dbReference type="ARBA" id="ARBA00022723"/>
    </source>
</evidence>
<dbReference type="SMART" id="SM00906">
    <property type="entry name" value="Fungal_trans"/>
    <property type="match status" value="1"/>
</dbReference>
<proteinExistence type="predicted"/>
<evidence type="ECO:0000256" key="2">
    <source>
        <dbReference type="ARBA" id="ARBA00023015"/>
    </source>
</evidence>
<protein>
    <recommendedName>
        <fullName evidence="6">Zn(2)-C6 fungal-type domain-containing protein</fullName>
    </recommendedName>
</protein>
<evidence type="ECO:0000313" key="7">
    <source>
        <dbReference type="EMBL" id="KAJ5728534.1"/>
    </source>
</evidence>
<dbReference type="PROSITE" id="PS50048">
    <property type="entry name" value="ZN2_CY6_FUNGAL_2"/>
    <property type="match status" value="1"/>
</dbReference>
<evidence type="ECO:0000256" key="4">
    <source>
        <dbReference type="ARBA" id="ARBA00023163"/>
    </source>
</evidence>
<keyword evidence="2" id="KW-0805">Transcription regulation</keyword>
<accession>A0AAD6MXF8</accession>
<evidence type="ECO:0000313" key="8">
    <source>
        <dbReference type="Proteomes" id="UP001215712"/>
    </source>
</evidence>
<dbReference type="CDD" id="cd00067">
    <property type="entry name" value="GAL4"/>
    <property type="match status" value="1"/>
</dbReference>
<reference evidence="7" key="2">
    <citation type="submission" date="2023-01" db="EMBL/GenBank/DDBJ databases">
        <authorList>
            <person name="Petersen C."/>
        </authorList>
    </citation>
    <scope>NUCLEOTIDE SEQUENCE</scope>
    <source>
        <strain evidence="7">IBT 17514</strain>
    </source>
</reference>
<dbReference type="Pfam" id="PF04082">
    <property type="entry name" value="Fungal_trans"/>
    <property type="match status" value="1"/>
</dbReference>
<organism evidence="7 8">
    <name type="scientific">Penicillium malachiteum</name>
    <dbReference type="NCBI Taxonomy" id="1324776"/>
    <lineage>
        <taxon>Eukaryota</taxon>
        <taxon>Fungi</taxon>
        <taxon>Dikarya</taxon>
        <taxon>Ascomycota</taxon>
        <taxon>Pezizomycotina</taxon>
        <taxon>Eurotiomycetes</taxon>
        <taxon>Eurotiomycetidae</taxon>
        <taxon>Eurotiales</taxon>
        <taxon>Aspergillaceae</taxon>
        <taxon>Penicillium</taxon>
    </lineage>
</organism>
<gene>
    <name evidence="7" type="ORF">N7493_004864</name>
</gene>
<dbReference type="Proteomes" id="UP001215712">
    <property type="component" value="Unassembled WGS sequence"/>
</dbReference>
<dbReference type="InterPro" id="IPR050987">
    <property type="entry name" value="AtrR-like"/>
</dbReference>
<evidence type="ECO:0000256" key="3">
    <source>
        <dbReference type="ARBA" id="ARBA00023125"/>
    </source>
</evidence>
<dbReference type="InterPro" id="IPR007219">
    <property type="entry name" value="XnlR_reg_dom"/>
</dbReference>
<keyword evidence="3" id="KW-0238">DNA-binding</keyword>
<keyword evidence="8" id="KW-1185">Reference proteome</keyword>
<name>A0AAD6MXF8_9EURO</name>
<reference evidence="7" key="1">
    <citation type="journal article" date="2023" name="IMA Fungus">
        <title>Comparative genomic study of the Penicillium genus elucidates a diverse pangenome and 15 lateral gene transfer events.</title>
        <authorList>
            <person name="Petersen C."/>
            <person name="Sorensen T."/>
            <person name="Nielsen M.R."/>
            <person name="Sondergaard T.E."/>
            <person name="Sorensen J.L."/>
            <person name="Fitzpatrick D.A."/>
            <person name="Frisvad J.C."/>
            <person name="Nielsen K.L."/>
        </authorList>
    </citation>
    <scope>NUCLEOTIDE SEQUENCE</scope>
    <source>
        <strain evidence="7">IBT 17514</strain>
    </source>
</reference>
<dbReference type="GO" id="GO:0008270">
    <property type="term" value="F:zinc ion binding"/>
    <property type="evidence" value="ECO:0007669"/>
    <property type="project" value="InterPro"/>
</dbReference>
<dbReference type="GO" id="GO:0003677">
    <property type="term" value="F:DNA binding"/>
    <property type="evidence" value="ECO:0007669"/>
    <property type="project" value="UniProtKB-KW"/>
</dbReference>
<dbReference type="GO" id="GO:0000981">
    <property type="term" value="F:DNA-binding transcription factor activity, RNA polymerase II-specific"/>
    <property type="evidence" value="ECO:0007669"/>
    <property type="project" value="InterPro"/>
</dbReference>